<organism evidence="4">
    <name type="scientific">Echinostoma caproni</name>
    <dbReference type="NCBI Taxonomy" id="27848"/>
    <lineage>
        <taxon>Eukaryota</taxon>
        <taxon>Metazoa</taxon>
        <taxon>Spiralia</taxon>
        <taxon>Lophotrochozoa</taxon>
        <taxon>Platyhelminthes</taxon>
        <taxon>Trematoda</taxon>
        <taxon>Digenea</taxon>
        <taxon>Plagiorchiida</taxon>
        <taxon>Echinostomata</taxon>
        <taxon>Echinostomatoidea</taxon>
        <taxon>Echinostomatidae</taxon>
        <taxon>Echinostoma</taxon>
    </lineage>
</organism>
<gene>
    <name evidence="2" type="ORF">ECPE_LOCUS6962</name>
</gene>
<evidence type="ECO:0000313" key="3">
    <source>
        <dbReference type="Proteomes" id="UP000272942"/>
    </source>
</evidence>
<dbReference type="AlphaFoldDB" id="A0A183AJ27"/>
<evidence type="ECO:0000313" key="2">
    <source>
        <dbReference type="EMBL" id="VDP79794.1"/>
    </source>
</evidence>
<reference evidence="4" key="1">
    <citation type="submission" date="2016-06" db="UniProtKB">
        <authorList>
            <consortium name="WormBaseParasite"/>
        </authorList>
    </citation>
    <scope>IDENTIFICATION</scope>
</reference>
<accession>A0A183AJ27</accession>
<evidence type="ECO:0000256" key="1">
    <source>
        <dbReference type="SAM" id="MobiDB-lite"/>
    </source>
</evidence>
<feature type="compositionally biased region" description="Basic and acidic residues" evidence="1">
    <location>
        <begin position="58"/>
        <end position="82"/>
    </location>
</feature>
<dbReference type="WBParaSite" id="ECPE_0000697601-mRNA-1">
    <property type="protein sequence ID" value="ECPE_0000697601-mRNA-1"/>
    <property type="gene ID" value="ECPE_0000697601"/>
</dbReference>
<dbReference type="OrthoDB" id="10523169at2759"/>
<proteinExistence type="predicted"/>
<reference evidence="2 3" key="2">
    <citation type="submission" date="2018-11" db="EMBL/GenBank/DDBJ databases">
        <authorList>
            <consortium name="Pathogen Informatics"/>
        </authorList>
    </citation>
    <scope>NUCLEOTIDE SEQUENCE [LARGE SCALE GENOMIC DNA]</scope>
    <source>
        <strain evidence="2 3">Egypt</strain>
    </source>
</reference>
<dbReference type="Proteomes" id="UP000272942">
    <property type="component" value="Unassembled WGS sequence"/>
</dbReference>
<protein>
    <submittedName>
        <fullName evidence="4">Microtubule associated protein 7</fullName>
    </submittedName>
</protein>
<feature type="region of interest" description="Disordered" evidence="1">
    <location>
        <begin position="58"/>
        <end position="108"/>
    </location>
</feature>
<keyword evidence="3" id="KW-1185">Reference proteome</keyword>
<sequence length="195" mass="23185">MEKRSYCLFPYSVLQRAEEKARREAEFMAEMERKRRAEMAVEAYHNWLVKKMREMEMKKQAIEPKEAESNATETERQPDKGRSSRMQQSQEDCLKQPIHEKDKMRKVREKARERLAMIDSFDPKLIEAWTPPSQPVARRPHTAFECTSDYQCNTQLEQDIYMVNVVKQNVIKVCDEVSVERTAEWIHTETDPRTV</sequence>
<evidence type="ECO:0000313" key="4">
    <source>
        <dbReference type="WBParaSite" id="ECPE_0000697601-mRNA-1"/>
    </source>
</evidence>
<dbReference type="EMBL" id="UZAN01044006">
    <property type="protein sequence ID" value="VDP79794.1"/>
    <property type="molecule type" value="Genomic_DNA"/>
</dbReference>
<feature type="compositionally biased region" description="Basic and acidic residues" evidence="1">
    <location>
        <begin position="92"/>
        <end position="103"/>
    </location>
</feature>
<name>A0A183AJ27_9TREM</name>